<evidence type="ECO:0000256" key="5">
    <source>
        <dbReference type="ARBA" id="ARBA00022833"/>
    </source>
</evidence>
<dbReference type="GO" id="GO:0008270">
    <property type="term" value="F:zinc ion binding"/>
    <property type="evidence" value="ECO:0007669"/>
    <property type="project" value="UniProtKB-KW"/>
</dbReference>
<feature type="region of interest" description="Disordered" evidence="8">
    <location>
        <begin position="75"/>
        <end position="108"/>
    </location>
</feature>
<gene>
    <name evidence="10" type="ORF">DdX_10035</name>
</gene>
<keyword evidence="2" id="KW-0479">Metal-binding</keyword>
<proteinExistence type="predicted"/>
<dbReference type="GO" id="GO:0005634">
    <property type="term" value="C:nucleus"/>
    <property type="evidence" value="ECO:0007669"/>
    <property type="project" value="UniProtKB-SubCell"/>
</dbReference>
<feature type="region of interest" description="Disordered" evidence="8">
    <location>
        <begin position="296"/>
        <end position="318"/>
    </location>
</feature>
<name>A0AAD4N502_9BILA</name>
<evidence type="ECO:0000256" key="2">
    <source>
        <dbReference type="ARBA" id="ARBA00022723"/>
    </source>
</evidence>
<keyword evidence="4 7" id="KW-0863">Zinc-finger</keyword>
<keyword evidence="5" id="KW-0862">Zinc</keyword>
<feature type="compositionally biased region" description="Acidic residues" evidence="8">
    <location>
        <begin position="296"/>
        <end position="305"/>
    </location>
</feature>
<evidence type="ECO:0000313" key="11">
    <source>
        <dbReference type="Proteomes" id="UP001201812"/>
    </source>
</evidence>
<protein>
    <submittedName>
        <fullName evidence="10">Zinc-finger double domain-containing protein</fullName>
    </submittedName>
</protein>
<organism evidence="10 11">
    <name type="scientific">Ditylenchus destructor</name>
    <dbReference type="NCBI Taxonomy" id="166010"/>
    <lineage>
        <taxon>Eukaryota</taxon>
        <taxon>Metazoa</taxon>
        <taxon>Ecdysozoa</taxon>
        <taxon>Nematoda</taxon>
        <taxon>Chromadorea</taxon>
        <taxon>Rhabditida</taxon>
        <taxon>Tylenchina</taxon>
        <taxon>Tylenchomorpha</taxon>
        <taxon>Sphaerularioidea</taxon>
        <taxon>Anguinidae</taxon>
        <taxon>Anguininae</taxon>
        <taxon>Ditylenchus</taxon>
    </lineage>
</organism>
<evidence type="ECO:0000256" key="6">
    <source>
        <dbReference type="ARBA" id="ARBA00023242"/>
    </source>
</evidence>
<keyword evidence="3" id="KW-0677">Repeat</keyword>
<reference evidence="10" key="1">
    <citation type="submission" date="2022-01" db="EMBL/GenBank/DDBJ databases">
        <title>Genome Sequence Resource for Two Populations of Ditylenchus destructor, the Migratory Endoparasitic Phytonematode.</title>
        <authorList>
            <person name="Zhang H."/>
            <person name="Lin R."/>
            <person name="Xie B."/>
        </authorList>
    </citation>
    <scope>NUCLEOTIDE SEQUENCE</scope>
    <source>
        <strain evidence="10">BazhouSP</strain>
    </source>
</reference>
<evidence type="ECO:0000256" key="4">
    <source>
        <dbReference type="ARBA" id="ARBA00022771"/>
    </source>
</evidence>
<dbReference type="GO" id="GO:0010468">
    <property type="term" value="P:regulation of gene expression"/>
    <property type="evidence" value="ECO:0007669"/>
    <property type="project" value="TreeGrafter"/>
</dbReference>
<comment type="subcellular location">
    <subcellularLocation>
        <location evidence="1">Nucleus</location>
    </subcellularLocation>
</comment>
<dbReference type="FunFam" id="3.30.160.60:FF:002069">
    <property type="entry name" value="Uncharacterized protein"/>
    <property type="match status" value="1"/>
</dbReference>
<dbReference type="PANTHER" id="PTHR16515">
    <property type="entry name" value="PR DOMAIN ZINC FINGER PROTEIN"/>
    <property type="match status" value="1"/>
</dbReference>
<dbReference type="InterPro" id="IPR013087">
    <property type="entry name" value="Znf_C2H2_type"/>
</dbReference>
<dbReference type="PROSITE" id="PS50157">
    <property type="entry name" value="ZINC_FINGER_C2H2_2"/>
    <property type="match status" value="4"/>
</dbReference>
<accession>A0AAD4N502</accession>
<dbReference type="SUPFAM" id="SSF57667">
    <property type="entry name" value="beta-beta-alpha zinc fingers"/>
    <property type="match status" value="3"/>
</dbReference>
<evidence type="ECO:0000256" key="8">
    <source>
        <dbReference type="SAM" id="MobiDB-lite"/>
    </source>
</evidence>
<dbReference type="EMBL" id="JAKKPZ010000021">
    <property type="protein sequence ID" value="KAI1711573.1"/>
    <property type="molecule type" value="Genomic_DNA"/>
</dbReference>
<evidence type="ECO:0000256" key="1">
    <source>
        <dbReference type="ARBA" id="ARBA00004123"/>
    </source>
</evidence>
<feature type="domain" description="C2H2-type" evidence="9">
    <location>
        <begin position="30"/>
        <end position="57"/>
    </location>
</feature>
<dbReference type="InterPro" id="IPR050331">
    <property type="entry name" value="Zinc_finger"/>
</dbReference>
<feature type="domain" description="C2H2-type" evidence="9">
    <location>
        <begin position="58"/>
        <end position="85"/>
    </location>
</feature>
<evidence type="ECO:0000313" key="10">
    <source>
        <dbReference type="EMBL" id="KAI1711573.1"/>
    </source>
</evidence>
<sequence length="362" mass="40367">MFECTFCSHTSTNNAKATIHMRTHTGEKPYNCDVCSYTCAYKGNLKSHLRTHTGEKPYKCNICSYASAQNSGLKKHMRNHSGETPNKCDERSNVSSGTNDLQKHMRTPTSERSYRCGYCRYTYADIPTLQEHMGIHTDVLFNTENLHFHDADTRQIEISGCSNNFEIVLHSEINGSGNDSPDHVDNEELANDEINPEVCSEDCQVAKSTENETSFQVECTEDGHFTHNDAVESAASSEIVVSTKRPPNRPSVEGCLFLATKILLEISRDLDEISDLSPAENNIVNDSPLVTDLDSDEEKANECDETNPGVCGEDNQVANPAENETNFQVEYTEDGHFDFDDEGGLDNGILKEHRDEDTCAIQ</sequence>
<dbReference type="PROSITE" id="PS00028">
    <property type="entry name" value="ZINC_FINGER_C2H2_1"/>
    <property type="match status" value="2"/>
</dbReference>
<keyword evidence="6" id="KW-0539">Nucleus</keyword>
<keyword evidence="11" id="KW-1185">Reference proteome</keyword>
<dbReference type="FunFam" id="3.30.160.60:FF:002452">
    <property type="entry name" value="zinc finger protein 142 isoform X4"/>
    <property type="match status" value="1"/>
</dbReference>
<dbReference type="Proteomes" id="UP001201812">
    <property type="component" value="Unassembled WGS sequence"/>
</dbReference>
<dbReference type="Gene3D" id="3.30.160.60">
    <property type="entry name" value="Classic Zinc Finger"/>
    <property type="match status" value="4"/>
</dbReference>
<feature type="domain" description="C2H2-type" evidence="9">
    <location>
        <begin position="114"/>
        <end position="137"/>
    </location>
</feature>
<dbReference type="PANTHER" id="PTHR16515:SF49">
    <property type="entry name" value="GASTRULA ZINC FINGER PROTEIN XLCGF49.1-LIKE-RELATED"/>
    <property type="match status" value="1"/>
</dbReference>
<evidence type="ECO:0000259" key="9">
    <source>
        <dbReference type="PROSITE" id="PS50157"/>
    </source>
</evidence>
<evidence type="ECO:0000256" key="3">
    <source>
        <dbReference type="ARBA" id="ARBA00022737"/>
    </source>
</evidence>
<dbReference type="Pfam" id="PF00096">
    <property type="entry name" value="zf-C2H2"/>
    <property type="match status" value="2"/>
</dbReference>
<comment type="caution">
    <text evidence="10">The sequence shown here is derived from an EMBL/GenBank/DDBJ whole genome shotgun (WGS) entry which is preliminary data.</text>
</comment>
<dbReference type="InterPro" id="IPR036236">
    <property type="entry name" value="Znf_C2H2_sf"/>
</dbReference>
<dbReference type="SMART" id="SM00355">
    <property type="entry name" value="ZnF_C2H2"/>
    <property type="match status" value="4"/>
</dbReference>
<dbReference type="AlphaFoldDB" id="A0AAD4N502"/>
<evidence type="ECO:0000256" key="7">
    <source>
        <dbReference type="PROSITE-ProRule" id="PRU00042"/>
    </source>
</evidence>
<feature type="domain" description="C2H2-type" evidence="9">
    <location>
        <begin position="2"/>
        <end position="29"/>
    </location>
</feature>